<protein>
    <recommendedName>
        <fullName evidence="2">Isoprenyl transferase</fullName>
        <ecNumber evidence="2">2.5.1.-</ecNumber>
    </recommendedName>
</protein>
<comment type="caution">
    <text evidence="3">The sequence shown here is derived from an EMBL/GenBank/DDBJ whole genome shotgun (WGS) entry which is preliminary data.</text>
</comment>
<dbReference type="PANTHER" id="PTHR10291:SF0">
    <property type="entry name" value="DEHYDRODOLICHYL DIPHOSPHATE SYNTHASE 2"/>
    <property type="match status" value="1"/>
</dbReference>
<feature type="binding site" evidence="2">
    <location>
        <position position="70"/>
    </location>
    <ligand>
        <name>substrate</name>
    </ligand>
</feature>
<comment type="cofactor">
    <cofactor evidence="2">
        <name>Mg(2+)</name>
        <dbReference type="ChEBI" id="CHEBI:18420"/>
    </cofactor>
    <text evidence="2">Binds 2 magnesium ions per subunit.</text>
</comment>
<feature type="binding site" evidence="2">
    <location>
        <position position="36"/>
    </location>
    <ligand>
        <name>substrate</name>
    </ligand>
</feature>
<name>A0A519BF35_ACIG2</name>
<comment type="subunit">
    <text evidence="2">Homodimer.</text>
</comment>
<feature type="binding site" evidence="2">
    <location>
        <position position="19"/>
    </location>
    <ligand>
        <name>Mg(2+)</name>
        <dbReference type="ChEBI" id="CHEBI:18420"/>
    </ligand>
</feature>
<dbReference type="Pfam" id="PF01255">
    <property type="entry name" value="Prenyltransf"/>
    <property type="match status" value="1"/>
</dbReference>
<dbReference type="EC" id="2.5.1.-" evidence="2"/>
<dbReference type="NCBIfam" id="TIGR00055">
    <property type="entry name" value="uppS"/>
    <property type="match status" value="1"/>
</dbReference>
<keyword evidence="2" id="KW-0460">Magnesium</keyword>
<keyword evidence="1 2" id="KW-0808">Transferase</keyword>
<dbReference type="FunFam" id="3.40.1180.10:FF:000001">
    <property type="entry name" value="(2E,6E)-farnesyl-diphosphate-specific ditrans,polycis-undecaprenyl-diphosphate synthase"/>
    <property type="match status" value="1"/>
</dbReference>
<feature type="active site" description="Proton acceptor" evidence="2">
    <location>
        <position position="67"/>
    </location>
</feature>
<feature type="binding site" evidence="2">
    <location>
        <position position="68"/>
    </location>
    <ligand>
        <name>substrate</name>
    </ligand>
</feature>
<feature type="active site" evidence="2">
    <location>
        <position position="19"/>
    </location>
</feature>
<feature type="binding site" evidence="2">
    <location>
        <begin position="20"/>
        <end position="23"/>
    </location>
    <ligand>
        <name>substrate</name>
    </ligand>
</feature>
<proteinExistence type="inferred from homology"/>
<dbReference type="GO" id="GO:0000287">
    <property type="term" value="F:magnesium ion binding"/>
    <property type="evidence" value="ECO:0007669"/>
    <property type="project" value="UniProtKB-UniRule"/>
</dbReference>
<reference evidence="3 4" key="1">
    <citation type="journal article" date="2019" name="ISME J.">
        <title>Insights into ecological role of a new deltaproteobacterial order Candidatus Acidulodesulfobacterales by metagenomics and metatranscriptomics.</title>
        <authorList>
            <person name="Tan S."/>
            <person name="Liu J."/>
            <person name="Fang Y."/>
            <person name="Hedlund B.P."/>
            <person name="Lian Z.H."/>
            <person name="Huang L.Y."/>
            <person name="Li J.T."/>
            <person name="Huang L.N."/>
            <person name="Li W.J."/>
            <person name="Jiang H.C."/>
            <person name="Dong H.L."/>
            <person name="Shu W.S."/>
        </authorList>
    </citation>
    <scope>NUCLEOTIDE SEQUENCE [LARGE SCALE GENOMIC DNA]</scope>
    <source>
        <strain evidence="3">AP2</strain>
    </source>
</reference>
<feature type="binding site" evidence="2">
    <location>
        <begin position="194"/>
        <end position="196"/>
    </location>
    <ligand>
        <name>substrate</name>
    </ligand>
</feature>
<feature type="binding site" evidence="2">
    <location>
        <position position="188"/>
    </location>
    <ligand>
        <name>substrate</name>
    </ligand>
</feature>
<dbReference type="HAMAP" id="MF_01139">
    <property type="entry name" value="ISPT"/>
    <property type="match status" value="1"/>
</dbReference>
<dbReference type="Proteomes" id="UP000316562">
    <property type="component" value="Unassembled WGS sequence"/>
</dbReference>
<feature type="binding site" evidence="2">
    <location>
        <begin position="64"/>
        <end position="66"/>
    </location>
    <ligand>
        <name>substrate</name>
    </ligand>
</feature>
<dbReference type="NCBIfam" id="NF011405">
    <property type="entry name" value="PRK14830.1"/>
    <property type="match status" value="1"/>
</dbReference>
<dbReference type="EMBL" id="SGBC01000003">
    <property type="protein sequence ID" value="RZD15874.1"/>
    <property type="molecule type" value="Genomic_DNA"/>
</dbReference>
<evidence type="ECO:0000313" key="3">
    <source>
        <dbReference type="EMBL" id="RZD15874.1"/>
    </source>
</evidence>
<dbReference type="AlphaFoldDB" id="A0A519BF35"/>
<comment type="function">
    <text evidence="2">Catalyzes the condensation of isopentenyl diphosphate (IPP) with allylic pyrophosphates generating different type of terpenoids.</text>
</comment>
<dbReference type="PANTHER" id="PTHR10291">
    <property type="entry name" value="DEHYDRODOLICHYL DIPHOSPHATE SYNTHASE FAMILY MEMBER"/>
    <property type="match status" value="1"/>
</dbReference>
<accession>A0A519BF35</accession>
<keyword evidence="2" id="KW-0479">Metal-binding</keyword>
<dbReference type="GO" id="GO:0016094">
    <property type="term" value="P:polyprenol biosynthetic process"/>
    <property type="evidence" value="ECO:0007669"/>
    <property type="project" value="TreeGrafter"/>
</dbReference>
<comment type="similarity">
    <text evidence="2">Belongs to the UPP synthase family.</text>
</comment>
<evidence type="ECO:0000313" key="4">
    <source>
        <dbReference type="Proteomes" id="UP000316562"/>
    </source>
</evidence>
<feature type="binding site" evidence="2">
    <location>
        <position position="207"/>
    </location>
    <ligand>
        <name>Mg(2+)</name>
        <dbReference type="ChEBI" id="CHEBI:18420"/>
    </ligand>
</feature>
<dbReference type="SUPFAM" id="SSF64005">
    <property type="entry name" value="Undecaprenyl diphosphate synthase"/>
    <property type="match status" value="1"/>
</dbReference>
<evidence type="ECO:0000256" key="2">
    <source>
        <dbReference type="HAMAP-Rule" id="MF_01139"/>
    </source>
</evidence>
<dbReference type="GO" id="GO:0045547">
    <property type="term" value="F:ditrans,polycis-polyprenyl diphosphate synthase [(2E,6E)-farnesyl diphosphate specific] activity"/>
    <property type="evidence" value="ECO:0007669"/>
    <property type="project" value="TreeGrafter"/>
</dbReference>
<evidence type="ECO:0000256" key="1">
    <source>
        <dbReference type="ARBA" id="ARBA00022679"/>
    </source>
</evidence>
<organism evidence="3 4">
    <name type="scientific">Acididesulfobacter guangdongensis</name>
    <dbReference type="NCBI Taxonomy" id="2597225"/>
    <lineage>
        <taxon>Bacteria</taxon>
        <taxon>Deltaproteobacteria</taxon>
        <taxon>Candidatus Acidulodesulfobacterales</taxon>
        <taxon>Candidatus Acididesulfobacter</taxon>
    </lineage>
</organism>
<dbReference type="CDD" id="cd00475">
    <property type="entry name" value="Cis_IPPS"/>
    <property type="match status" value="1"/>
</dbReference>
<gene>
    <name evidence="3" type="ORF">EVJ46_06660</name>
</gene>
<sequence length="242" mass="28088">MKEKIIFDNLPRHIAIIMDGNGRWAERRNLDRIEGHIKGIDALRNILKSSLEFGIKYLTVFAFSSENWQRPKKEVDSLMHLLEQYISNELPMLIKNKINFNIIGNIEKIPYSAKKNILDAIDKTSGYSDIFLVLALSYGAREEIINSAAKLALDFKKGKLKNLDSINDDIFSSYLYTKNIPDPDLLIRTGGEERISNFLLFQIAYTELYFTKTMWPDFGRKNLISALKNYEKRIRRFGKIKV</sequence>
<feature type="binding site" evidence="2">
    <location>
        <position position="24"/>
    </location>
    <ligand>
        <name>substrate</name>
    </ligand>
</feature>
<dbReference type="InterPro" id="IPR001441">
    <property type="entry name" value="UPP_synth-like"/>
</dbReference>
<feature type="binding site" evidence="2">
    <location>
        <position position="32"/>
    </location>
    <ligand>
        <name>substrate</name>
    </ligand>
</feature>
<dbReference type="Gene3D" id="3.40.1180.10">
    <property type="entry name" value="Decaprenyl diphosphate synthase-like"/>
    <property type="match status" value="1"/>
</dbReference>
<dbReference type="InterPro" id="IPR036424">
    <property type="entry name" value="UPP_synth-like_sf"/>
</dbReference>